<evidence type="ECO:0000256" key="6">
    <source>
        <dbReference type="RuleBase" id="RU362042"/>
    </source>
</evidence>
<keyword evidence="6" id="KW-0645">Protease</keyword>
<feature type="compositionally biased region" description="Basic and acidic residues" evidence="7">
    <location>
        <begin position="102"/>
        <end position="118"/>
    </location>
</feature>
<feature type="compositionally biased region" description="Gly residues" evidence="7">
    <location>
        <begin position="19"/>
        <end position="28"/>
    </location>
</feature>
<dbReference type="EMBL" id="BAAALT010000067">
    <property type="protein sequence ID" value="GAA1803284.1"/>
    <property type="molecule type" value="Genomic_DNA"/>
</dbReference>
<keyword evidence="5 6" id="KW-0378">Hydrolase</keyword>
<dbReference type="PROSITE" id="PS00761">
    <property type="entry name" value="SPASE_I_3"/>
    <property type="match status" value="1"/>
</dbReference>
<organism evidence="9 10">
    <name type="scientific">Luedemannella flava</name>
    <dbReference type="NCBI Taxonomy" id="349316"/>
    <lineage>
        <taxon>Bacteria</taxon>
        <taxon>Bacillati</taxon>
        <taxon>Actinomycetota</taxon>
        <taxon>Actinomycetes</taxon>
        <taxon>Micromonosporales</taxon>
        <taxon>Micromonosporaceae</taxon>
        <taxon>Luedemannella</taxon>
    </lineage>
</organism>
<feature type="transmembrane region" description="Helical" evidence="6">
    <location>
        <begin position="128"/>
        <end position="150"/>
    </location>
</feature>
<dbReference type="Proteomes" id="UP001500218">
    <property type="component" value="Unassembled WGS sequence"/>
</dbReference>
<evidence type="ECO:0000313" key="9">
    <source>
        <dbReference type="EMBL" id="GAA1803284.1"/>
    </source>
</evidence>
<gene>
    <name evidence="9" type="ORF">GCM10009682_26430</name>
</gene>
<sequence>MDGKLDSSDRGDDAAYPGGAPGGYGVPGYRGQPPASGRRPEYPPSGAAPVYGSPRPPHTGGGPSGNYPAGGRGYPSAASSHPGHGRPPYEPERRPSRIARKVNYDDDGRHAAKREPVKRPRARGPMPLFLELPLLLVVAFCLAVLIRTFLVQAFYIPSSSMEQTLLVKDRVLVNKVVYGVRGIKRGEIIVFKGSGNWQHEPDNKIEKPTSLLSRFGRTFSDLIGLSQPNEKDFIKRVIGLPGDHIKCCDDQGRVVVNGQSLDEPYINNPAPLVDPSQPHMCLVRNFDEVIVPPGQLFVMGDHRSVSLDSRCSGTVPMEDVIGRAFVVVWPKDRWKMLPAPDSLADVPTTVASGATTGPLPGADATAWGVVGLPILASLAISARSVRIHRRRGRRLLW</sequence>
<evidence type="ECO:0000256" key="7">
    <source>
        <dbReference type="SAM" id="MobiDB-lite"/>
    </source>
</evidence>
<protein>
    <recommendedName>
        <fullName evidence="4 6">Signal peptidase I</fullName>
        <ecNumber evidence="4 6">3.4.21.89</ecNumber>
    </recommendedName>
</protein>
<comment type="catalytic activity">
    <reaction evidence="1 6">
        <text>Cleavage of hydrophobic, N-terminal signal or leader sequences from secreted and periplasmic proteins.</text>
        <dbReference type="EC" id="3.4.21.89"/>
    </reaction>
</comment>
<feature type="compositionally biased region" description="Gly residues" evidence="7">
    <location>
        <begin position="59"/>
        <end position="73"/>
    </location>
</feature>
<dbReference type="Gene3D" id="2.10.109.10">
    <property type="entry name" value="Umud Fragment, subunit A"/>
    <property type="match status" value="1"/>
</dbReference>
<feature type="domain" description="Peptidase S26" evidence="8">
    <location>
        <begin position="133"/>
        <end position="329"/>
    </location>
</feature>
<comment type="caution">
    <text evidence="9">The sequence shown here is derived from an EMBL/GenBank/DDBJ whole genome shotgun (WGS) entry which is preliminary data.</text>
</comment>
<comment type="subcellular location">
    <subcellularLocation>
        <location evidence="2">Cell membrane</location>
        <topology evidence="2">Single-pass type II membrane protein</topology>
    </subcellularLocation>
    <subcellularLocation>
        <location evidence="6">Membrane</location>
        <topology evidence="6">Single-pass type II membrane protein</topology>
    </subcellularLocation>
</comment>
<dbReference type="EC" id="3.4.21.89" evidence="4 6"/>
<evidence type="ECO:0000256" key="1">
    <source>
        <dbReference type="ARBA" id="ARBA00000677"/>
    </source>
</evidence>
<dbReference type="CDD" id="cd06530">
    <property type="entry name" value="S26_SPase_I"/>
    <property type="match status" value="1"/>
</dbReference>
<comment type="caution">
    <text evidence="6">Lacks conserved residue(s) required for the propagation of feature annotation.</text>
</comment>
<dbReference type="InterPro" id="IPR019758">
    <property type="entry name" value="Pept_S26A_signal_pept_1_CS"/>
</dbReference>
<evidence type="ECO:0000256" key="2">
    <source>
        <dbReference type="ARBA" id="ARBA00004401"/>
    </source>
</evidence>
<keyword evidence="10" id="KW-1185">Reference proteome</keyword>
<dbReference type="SUPFAM" id="SSF51306">
    <property type="entry name" value="LexA/Signal peptidase"/>
    <property type="match status" value="1"/>
</dbReference>
<dbReference type="InterPro" id="IPR019533">
    <property type="entry name" value="Peptidase_S26"/>
</dbReference>
<evidence type="ECO:0000313" key="10">
    <source>
        <dbReference type="Proteomes" id="UP001500218"/>
    </source>
</evidence>
<dbReference type="Pfam" id="PF10502">
    <property type="entry name" value="Peptidase_S26"/>
    <property type="match status" value="1"/>
</dbReference>
<evidence type="ECO:0000256" key="4">
    <source>
        <dbReference type="ARBA" id="ARBA00013208"/>
    </source>
</evidence>
<reference evidence="10" key="1">
    <citation type="journal article" date="2019" name="Int. J. Syst. Evol. Microbiol.">
        <title>The Global Catalogue of Microorganisms (GCM) 10K type strain sequencing project: providing services to taxonomists for standard genome sequencing and annotation.</title>
        <authorList>
            <consortium name="The Broad Institute Genomics Platform"/>
            <consortium name="The Broad Institute Genome Sequencing Center for Infectious Disease"/>
            <person name="Wu L."/>
            <person name="Ma J."/>
        </authorList>
    </citation>
    <scope>NUCLEOTIDE SEQUENCE [LARGE SCALE GENOMIC DNA]</scope>
    <source>
        <strain evidence="10">JCM 13250</strain>
    </source>
</reference>
<name>A0ABN2LYD4_9ACTN</name>
<dbReference type="PANTHER" id="PTHR43390:SF1">
    <property type="entry name" value="CHLOROPLAST PROCESSING PEPTIDASE"/>
    <property type="match status" value="1"/>
</dbReference>
<proteinExistence type="inferred from homology"/>
<dbReference type="InterPro" id="IPR036286">
    <property type="entry name" value="LexA/Signal_pep-like_sf"/>
</dbReference>
<keyword evidence="6" id="KW-0472">Membrane</keyword>
<dbReference type="InterPro" id="IPR000223">
    <property type="entry name" value="Pept_S26A_signal_pept_1"/>
</dbReference>
<dbReference type="NCBIfam" id="TIGR02227">
    <property type="entry name" value="sigpep_I_bact"/>
    <property type="match status" value="1"/>
</dbReference>
<evidence type="ECO:0000256" key="5">
    <source>
        <dbReference type="ARBA" id="ARBA00022801"/>
    </source>
</evidence>
<accession>A0ABN2LYD4</accession>
<evidence type="ECO:0000256" key="3">
    <source>
        <dbReference type="ARBA" id="ARBA00009370"/>
    </source>
</evidence>
<comment type="similarity">
    <text evidence="3 6">Belongs to the peptidase S26 family.</text>
</comment>
<evidence type="ECO:0000259" key="8">
    <source>
        <dbReference type="Pfam" id="PF10502"/>
    </source>
</evidence>
<feature type="compositionally biased region" description="Basic and acidic residues" evidence="7">
    <location>
        <begin position="1"/>
        <end position="13"/>
    </location>
</feature>
<dbReference type="PANTHER" id="PTHR43390">
    <property type="entry name" value="SIGNAL PEPTIDASE I"/>
    <property type="match status" value="1"/>
</dbReference>
<keyword evidence="6" id="KW-0812">Transmembrane</keyword>
<keyword evidence="6" id="KW-1133">Transmembrane helix</keyword>
<feature type="transmembrane region" description="Helical" evidence="6">
    <location>
        <begin position="364"/>
        <end position="385"/>
    </location>
</feature>
<feature type="region of interest" description="Disordered" evidence="7">
    <location>
        <begin position="1"/>
        <end position="122"/>
    </location>
</feature>
<dbReference type="PRINTS" id="PR00727">
    <property type="entry name" value="LEADERPTASE"/>
</dbReference>